<reference evidence="1 2" key="1">
    <citation type="submission" date="2023-08" db="EMBL/GenBank/DDBJ databases">
        <authorList>
            <person name="Park J.-S."/>
        </authorList>
    </citation>
    <scope>NUCLEOTIDE SEQUENCE [LARGE SCALE GENOMIC DNA]</scope>
    <source>
        <strain evidence="1 2">2205SS18-9</strain>
    </source>
</reference>
<dbReference type="InterPro" id="IPR025454">
    <property type="entry name" value="DUF4275"/>
</dbReference>
<protein>
    <submittedName>
        <fullName evidence="1">DUF4275 family protein</fullName>
    </submittedName>
</protein>
<sequence length="173" mass="21007">MNTYRERLNTIVEKLPYEGVFELLFIAEAVKNRYDFKDEMKSKGVIVNYLDSAEKLKRQWEEKFTSCISKNKKDEIYLYQYLWHVFSYELLPHEEKENAIKAFDNEKKNKCYVFYQNQNHITGFPLKLENAEKIKAEDFKGEQDLYIVDENFTWTYVQTHEQEWGLGPYFYKL</sequence>
<organism evidence="1 2">
    <name type="scientific">Chengkuizengella axinellae</name>
    <dbReference type="NCBI Taxonomy" id="3064388"/>
    <lineage>
        <taxon>Bacteria</taxon>
        <taxon>Bacillati</taxon>
        <taxon>Bacillota</taxon>
        <taxon>Bacilli</taxon>
        <taxon>Bacillales</taxon>
        <taxon>Paenibacillaceae</taxon>
        <taxon>Chengkuizengella</taxon>
    </lineage>
</organism>
<dbReference type="Pfam" id="PF14101">
    <property type="entry name" value="DUF4275"/>
    <property type="match status" value="1"/>
</dbReference>
<dbReference type="RefSeq" id="WP_305994329.1">
    <property type="nucleotide sequence ID" value="NZ_JAVAMP010000022.1"/>
</dbReference>
<keyword evidence="2" id="KW-1185">Reference proteome</keyword>
<comment type="caution">
    <text evidence="1">The sequence shown here is derived from an EMBL/GenBank/DDBJ whole genome shotgun (WGS) entry which is preliminary data.</text>
</comment>
<evidence type="ECO:0000313" key="2">
    <source>
        <dbReference type="Proteomes" id="UP001231941"/>
    </source>
</evidence>
<gene>
    <name evidence="1" type="ORF">Q5Y73_23300</name>
</gene>
<name>A0ABT9J5X9_9BACL</name>
<evidence type="ECO:0000313" key="1">
    <source>
        <dbReference type="EMBL" id="MDP5277028.1"/>
    </source>
</evidence>
<dbReference type="Proteomes" id="UP001231941">
    <property type="component" value="Unassembled WGS sequence"/>
</dbReference>
<proteinExistence type="predicted"/>
<dbReference type="EMBL" id="JAVAMP010000022">
    <property type="protein sequence ID" value="MDP5277028.1"/>
    <property type="molecule type" value="Genomic_DNA"/>
</dbReference>
<accession>A0ABT9J5X9</accession>